<organism evidence="2 3">
    <name type="scientific">Aegilops tauschii subsp. strangulata</name>
    <name type="common">Goatgrass</name>
    <dbReference type="NCBI Taxonomy" id="200361"/>
    <lineage>
        <taxon>Eukaryota</taxon>
        <taxon>Viridiplantae</taxon>
        <taxon>Streptophyta</taxon>
        <taxon>Embryophyta</taxon>
        <taxon>Tracheophyta</taxon>
        <taxon>Spermatophyta</taxon>
        <taxon>Magnoliopsida</taxon>
        <taxon>Liliopsida</taxon>
        <taxon>Poales</taxon>
        <taxon>Poaceae</taxon>
        <taxon>BOP clade</taxon>
        <taxon>Pooideae</taxon>
        <taxon>Triticodae</taxon>
        <taxon>Triticeae</taxon>
        <taxon>Triticinae</taxon>
        <taxon>Aegilops</taxon>
    </lineage>
</organism>
<feature type="compositionally biased region" description="Low complexity" evidence="1">
    <location>
        <begin position="1"/>
        <end position="10"/>
    </location>
</feature>
<evidence type="ECO:0000313" key="3">
    <source>
        <dbReference type="Proteomes" id="UP000015105"/>
    </source>
</evidence>
<name>A0A453CBX6_AEGTS</name>
<dbReference type="EnsemblPlants" id="AET2Gv20797600.6">
    <property type="protein sequence ID" value="AET2Gv20797600.6"/>
    <property type="gene ID" value="AET2Gv20797600"/>
</dbReference>
<reference evidence="2" key="4">
    <citation type="submission" date="2019-03" db="UniProtKB">
        <authorList>
            <consortium name="EnsemblPlants"/>
        </authorList>
    </citation>
    <scope>IDENTIFICATION</scope>
</reference>
<reference evidence="2" key="3">
    <citation type="journal article" date="2017" name="Nature">
        <title>Genome sequence of the progenitor of the wheat D genome Aegilops tauschii.</title>
        <authorList>
            <person name="Luo M.C."/>
            <person name="Gu Y.Q."/>
            <person name="Puiu D."/>
            <person name="Wang H."/>
            <person name="Twardziok S.O."/>
            <person name="Deal K.R."/>
            <person name="Huo N."/>
            <person name="Zhu T."/>
            <person name="Wang L."/>
            <person name="Wang Y."/>
            <person name="McGuire P.E."/>
            <person name="Liu S."/>
            <person name="Long H."/>
            <person name="Ramasamy R.K."/>
            <person name="Rodriguez J.C."/>
            <person name="Van S.L."/>
            <person name="Yuan L."/>
            <person name="Wang Z."/>
            <person name="Xia Z."/>
            <person name="Xiao L."/>
            <person name="Anderson O.D."/>
            <person name="Ouyang S."/>
            <person name="Liang Y."/>
            <person name="Zimin A.V."/>
            <person name="Pertea G."/>
            <person name="Qi P."/>
            <person name="Bennetzen J.L."/>
            <person name="Dai X."/>
            <person name="Dawson M.W."/>
            <person name="Muller H.G."/>
            <person name="Kugler K."/>
            <person name="Rivarola-Duarte L."/>
            <person name="Spannagl M."/>
            <person name="Mayer K.F.X."/>
            <person name="Lu F.H."/>
            <person name="Bevan M.W."/>
            <person name="Leroy P."/>
            <person name="Li P."/>
            <person name="You F.M."/>
            <person name="Sun Q."/>
            <person name="Liu Z."/>
            <person name="Lyons E."/>
            <person name="Wicker T."/>
            <person name="Salzberg S.L."/>
            <person name="Devos K.M."/>
            <person name="Dvorak J."/>
        </authorList>
    </citation>
    <scope>NUCLEOTIDE SEQUENCE [LARGE SCALE GENOMIC DNA]</scope>
    <source>
        <strain evidence="2">cv. AL8/78</strain>
    </source>
</reference>
<proteinExistence type="predicted"/>
<dbReference type="AlphaFoldDB" id="A0A453CBX6"/>
<protein>
    <submittedName>
        <fullName evidence="2">Uncharacterized protein</fullName>
    </submittedName>
</protein>
<reference evidence="3" key="2">
    <citation type="journal article" date="2017" name="Nat. Plants">
        <title>The Aegilops tauschii genome reveals multiple impacts of transposons.</title>
        <authorList>
            <person name="Zhao G."/>
            <person name="Zou C."/>
            <person name="Li K."/>
            <person name="Wang K."/>
            <person name="Li T."/>
            <person name="Gao L."/>
            <person name="Zhang X."/>
            <person name="Wang H."/>
            <person name="Yang Z."/>
            <person name="Liu X."/>
            <person name="Jiang W."/>
            <person name="Mao L."/>
            <person name="Kong X."/>
            <person name="Jiao Y."/>
            <person name="Jia J."/>
        </authorList>
    </citation>
    <scope>NUCLEOTIDE SEQUENCE [LARGE SCALE GENOMIC DNA]</scope>
    <source>
        <strain evidence="3">cv. AL8/78</strain>
    </source>
</reference>
<keyword evidence="3" id="KW-1185">Reference proteome</keyword>
<evidence type="ECO:0000256" key="1">
    <source>
        <dbReference type="SAM" id="MobiDB-lite"/>
    </source>
</evidence>
<dbReference type="Gramene" id="AET2Gv20797600.6">
    <property type="protein sequence ID" value="AET2Gv20797600.6"/>
    <property type="gene ID" value="AET2Gv20797600"/>
</dbReference>
<evidence type="ECO:0000313" key="2">
    <source>
        <dbReference type="EnsemblPlants" id="AET2Gv20797600.6"/>
    </source>
</evidence>
<dbReference type="Proteomes" id="UP000015105">
    <property type="component" value="Chromosome 2D"/>
</dbReference>
<accession>A0A453CBX6</accession>
<reference evidence="3" key="1">
    <citation type="journal article" date="2014" name="Science">
        <title>Ancient hybridizations among the ancestral genomes of bread wheat.</title>
        <authorList>
            <consortium name="International Wheat Genome Sequencing Consortium,"/>
            <person name="Marcussen T."/>
            <person name="Sandve S.R."/>
            <person name="Heier L."/>
            <person name="Spannagl M."/>
            <person name="Pfeifer M."/>
            <person name="Jakobsen K.S."/>
            <person name="Wulff B.B."/>
            <person name="Steuernagel B."/>
            <person name="Mayer K.F."/>
            <person name="Olsen O.A."/>
        </authorList>
    </citation>
    <scope>NUCLEOTIDE SEQUENCE [LARGE SCALE GENOMIC DNA]</scope>
    <source>
        <strain evidence="3">cv. AL8/78</strain>
    </source>
</reference>
<feature type="region of interest" description="Disordered" evidence="1">
    <location>
        <begin position="1"/>
        <end position="24"/>
    </location>
</feature>
<reference evidence="2" key="5">
    <citation type="journal article" date="2021" name="G3 (Bethesda)">
        <title>Aegilops tauschii genome assembly Aet v5.0 features greater sequence contiguity and improved annotation.</title>
        <authorList>
            <person name="Wang L."/>
            <person name="Zhu T."/>
            <person name="Rodriguez J.C."/>
            <person name="Deal K.R."/>
            <person name="Dubcovsky J."/>
            <person name="McGuire P.E."/>
            <person name="Lux T."/>
            <person name="Spannagl M."/>
            <person name="Mayer K.F.X."/>
            <person name="Baldrich P."/>
            <person name="Meyers B.C."/>
            <person name="Huo N."/>
            <person name="Gu Y.Q."/>
            <person name="Zhou H."/>
            <person name="Devos K.M."/>
            <person name="Bennetzen J.L."/>
            <person name="Unver T."/>
            <person name="Budak H."/>
            <person name="Gulick P.J."/>
            <person name="Galiba G."/>
            <person name="Kalapos B."/>
            <person name="Nelson D.R."/>
            <person name="Li P."/>
            <person name="You F.M."/>
            <person name="Luo M.C."/>
            <person name="Dvorak J."/>
        </authorList>
    </citation>
    <scope>NUCLEOTIDE SEQUENCE [LARGE SCALE GENOMIC DNA]</scope>
    <source>
        <strain evidence="2">cv. AL8/78</strain>
    </source>
</reference>
<sequence>TSSARTAAAPPASPGIGDLHSESRERVRYSRDQLLDLRKITDVTEQILRLQQEIEAELNGDDQSWVRNDSNVS</sequence>